<feature type="chain" id="PRO_5046136133" description="Secreted protein" evidence="2">
    <location>
        <begin position="20"/>
        <end position="321"/>
    </location>
</feature>
<evidence type="ECO:0000256" key="1">
    <source>
        <dbReference type="SAM" id="MobiDB-lite"/>
    </source>
</evidence>
<accession>A0ABM1Z0M0</accession>
<reference evidence="4" key="1">
    <citation type="journal article" date="2015" name="Proc. Natl. Acad. Sci. U.S.A.">
        <title>Genome sequence of the Asian Tiger mosquito, Aedes albopictus, reveals insights into its biology, genetics, and evolution.</title>
        <authorList>
            <person name="Chen X.G."/>
            <person name="Jiang X."/>
            <person name="Gu J."/>
            <person name="Xu M."/>
            <person name="Wu Y."/>
            <person name="Deng Y."/>
            <person name="Zhang C."/>
            <person name="Bonizzoni M."/>
            <person name="Dermauw W."/>
            <person name="Vontas J."/>
            <person name="Armbruster P."/>
            <person name="Huang X."/>
            <person name="Yang Y."/>
            <person name="Zhang H."/>
            <person name="He W."/>
            <person name="Peng H."/>
            <person name="Liu Y."/>
            <person name="Wu K."/>
            <person name="Chen J."/>
            <person name="Lirakis M."/>
            <person name="Topalis P."/>
            <person name="Van Leeuwen T."/>
            <person name="Hall A.B."/>
            <person name="Jiang X."/>
            <person name="Thorpe C."/>
            <person name="Mueller R.L."/>
            <person name="Sun C."/>
            <person name="Waterhouse R.M."/>
            <person name="Yan G."/>
            <person name="Tu Z.J."/>
            <person name="Fang X."/>
            <person name="James A.A."/>
        </authorList>
    </citation>
    <scope>NUCLEOTIDE SEQUENCE [LARGE SCALE GENOMIC DNA]</scope>
    <source>
        <strain evidence="4">Foshan</strain>
    </source>
</reference>
<evidence type="ECO:0000313" key="4">
    <source>
        <dbReference type="Proteomes" id="UP000069940"/>
    </source>
</evidence>
<dbReference type="Proteomes" id="UP000069940">
    <property type="component" value="Unassembled WGS sequence"/>
</dbReference>
<evidence type="ECO:0008006" key="5">
    <source>
        <dbReference type="Google" id="ProtNLM"/>
    </source>
</evidence>
<organism evidence="3 4">
    <name type="scientific">Aedes albopictus</name>
    <name type="common">Asian tiger mosquito</name>
    <name type="synonym">Stegomyia albopicta</name>
    <dbReference type="NCBI Taxonomy" id="7160"/>
    <lineage>
        <taxon>Eukaryota</taxon>
        <taxon>Metazoa</taxon>
        <taxon>Ecdysozoa</taxon>
        <taxon>Arthropoda</taxon>
        <taxon>Hexapoda</taxon>
        <taxon>Insecta</taxon>
        <taxon>Pterygota</taxon>
        <taxon>Neoptera</taxon>
        <taxon>Endopterygota</taxon>
        <taxon>Diptera</taxon>
        <taxon>Nematocera</taxon>
        <taxon>Culicoidea</taxon>
        <taxon>Culicidae</taxon>
        <taxon>Culicinae</taxon>
        <taxon>Aedini</taxon>
        <taxon>Aedes</taxon>
        <taxon>Stegomyia</taxon>
    </lineage>
</organism>
<name>A0ABM1Z0M0_AEDAL</name>
<evidence type="ECO:0000313" key="3">
    <source>
        <dbReference type="EnsemblMetazoa" id="AALFPA23_013866.P20122"/>
    </source>
</evidence>
<dbReference type="EnsemblMetazoa" id="AALFPA23_013866.R20122">
    <property type="protein sequence ID" value="AALFPA23_013866.P20122"/>
    <property type="gene ID" value="AALFPA23_013866"/>
</dbReference>
<protein>
    <recommendedName>
        <fullName evidence="5">Secreted protein</fullName>
    </recommendedName>
</protein>
<keyword evidence="4" id="KW-1185">Reference proteome</keyword>
<feature type="region of interest" description="Disordered" evidence="1">
    <location>
        <begin position="269"/>
        <end position="321"/>
    </location>
</feature>
<feature type="compositionally biased region" description="Low complexity" evidence="1">
    <location>
        <begin position="284"/>
        <end position="321"/>
    </location>
</feature>
<dbReference type="RefSeq" id="XP_029720553.2">
    <property type="nucleotide sequence ID" value="XM_029864693.2"/>
</dbReference>
<evidence type="ECO:0000256" key="2">
    <source>
        <dbReference type="SAM" id="SignalP"/>
    </source>
</evidence>
<feature type="signal peptide" evidence="2">
    <location>
        <begin position="1"/>
        <end position="19"/>
    </location>
</feature>
<keyword evidence="2" id="KW-0732">Signal</keyword>
<sequence length="321" mass="35507">MKHFLYIILISIMLSKHYAMTHVIRKRQLFREQVLPHAGGKIPDSAFHTDRLALNRLQKDGIAVPDGVLLEQRRYQVYPHPHRSSRPTFLVAQTPDGRYTSPEGVYGGHNGLDTVDSTYAVPMPWEKDSHYKVPSVGYAYGKPAAVPVFKELRVPNYSVFNFDYSNIKSKLLRKPPTLYPTAAIASAYSPASISHHHVLHQPAAKPSLSVVPQNYVAYHAALGNLLSYPPASAYGSDWEKDWAPSSAFHINHDLSSSHPLNSFEDFYGDPGSKQRYYRHANQQKPSPSSPARAAKGRRPSSASSPSVAAGAAARPPSRTAT</sequence>
<reference evidence="3" key="2">
    <citation type="submission" date="2025-05" db="UniProtKB">
        <authorList>
            <consortium name="EnsemblMetazoa"/>
        </authorList>
    </citation>
    <scope>IDENTIFICATION</scope>
    <source>
        <strain evidence="3">Foshan</strain>
    </source>
</reference>
<proteinExistence type="predicted"/>
<dbReference type="GeneID" id="115262292"/>